<evidence type="ECO:0000313" key="2">
    <source>
        <dbReference type="EMBL" id="ATY61909.1"/>
    </source>
</evidence>
<reference evidence="2 3" key="1">
    <citation type="journal article" date="2017" name="BMC Genomics">
        <title>Chromosome level assembly and secondary metabolite potential of the parasitic fungus Cordyceps militaris.</title>
        <authorList>
            <person name="Kramer G.J."/>
            <person name="Nodwell J.R."/>
        </authorList>
    </citation>
    <scope>NUCLEOTIDE SEQUENCE [LARGE SCALE GENOMIC DNA]</scope>
    <source>
        <strain evidence="2 3">ATCC 34164</strain>
    </source>
</reference>
<evidence type="ECO:0000256" key="1">
    <source>
        <dbReference type="SAM" id="MobiDB-lite"/>
    </source>
</evidence>
<protein>
    <submittedName>
        <fullName evidence="2">Uncharacterized protein</fullName>
    </submittedName>
</protein>
<organism evidence="2 3">
    <name type="scientific">Cordyceps militaris</name>
    <name type="common">Caterpillar fungus</name>
    <name type="synonym">Clavaria militaris</name>
    <dbReference type="NCBI Taxonomy" id="73501"/>
    <lineage>
        <taxon>Eukaryota</taxon>
        <taxon>Fungi</taxon>
        <taxon>Dikarya</taxon>
        <taxon>Ascomycota</taxon>
        <taxon>Pezizomycotina</taxon>
        <taxon>Sordariomycetes</taxon>
        <taxon>Hypocreomycetidae</taxon>
        <taxon>Hypocreales</taxon>
        <taxon>Cordycipitaceae</taxon>
        <taxon>Cordyceps</taxon>
    </lineage>
</organism>
<name>A0A2H4SFP2_CORMI</name>
<accession>A0A2H4SFP2</accession>
<dbReference type="VEuPathDB" id="FungiDB:A9K55_008866"/>
<sequence>MAHGSLSRPSHPNPAETCTRTRYPSISQPNQNYGCVLPTRLRVSKPVCVYPRQHLRLPAVQSTWRHDQVAAQRVAAYDRCEMIALIWSFNPSRDGALQAYGRRGSGHQLHPHDRHTHEANWPTPIANQKHQPAASTPFEVVAGATFAYLPSLVALTN</sequence>
<feature type="region of interest" description="Disordered" evidence="1">
    <location>
        <begin position="1"/>
        <end position="25"/>
    </location>
</feature>
<dbReference type="VEuPathDB" id="FungiDB:CCM_06571"/>
<dbReference type="Proteomes" id="UP000323067">
    <property type="component" value="Chromosome vii"/>
</dbReference>
<dbReference type="AlphaFoldDB" id="A0A2H4SFP2"/>
<dbReference type="EMBL" id="CP023324">
    <property type="protein sequence ID" value="ATY61909.1"/>
    <property type="molecule type" value="Genomic_DNA"/>
</dbReference>
<gene>
    <name evidence="2" type="ORF">A9K55_008866</name>
</gene>
<evidence type="ECO:0000313" key="3">
    <source>
        <dbReference type="Proteomes" id="UP000323067"/>
    </source>
</evidence>
<proteinExistence type="predicted"/>
<feature type="compositionally biased region" description="Polar residues" evidence="1">
    <location>
        <begin position="16"/>
        <end position="25"/>
    </location>
</feature>